<feature type="domain" description="Major facilitator superfamily (MFS) profile" evidence="9">
    <location>
        <begin position="48"/>
        <end position="478"/>
    </location>
</feature>
<feature type="transmembrane region" description="Helical" evidence="8">
    <location>
        <begin position="63"/>
        <end position="81"/>
    </location>
</feature>
<feature type="transmembrane region" description="Helical" evidence="8">
    <location>
        <begin position="193"/>
        <end position="215"/>
    </location>
</feature>
<feature type="transmembrane region" description="Helical" evidence="8">
    <location>
        <begin position="354"/>
        <end position="374"/>
    </location>
</feature>
<feature type="transmembrane region" description="Helical" evidence="8">
    <location>
        <begin position="87"/>
        <end position="108"/>
    </location>
</feature>
<sequence>MTDSRTDPRRGDDDGVVVVDTGTDTTAAGDPSSTTSVVDPAPVPRSRIIFASLIGTTIEFYDFYIFATAAVSVFPLIFFAGGDAGTALLASMATFGTAFIARPLGSIIFGHYGDRLGRKVTLVGALLTMGIATFIIGLLPTIQQIGLWAPAMLTILRFFQGIGLGGEWSGAALLASETAQPGKRAFAAMWPQLGAPFGFILANGVFLLLTIWFVYDSTAAELTDPFLVWGWRIPFLLSIVMVGVGLYVRLRIEETPVFAKAMAQNERVKAPVSEVFRKNWWEIILGTFIMLATYGLFYLMTTWILSFAIGGEDTGGLGYGYRSFLILQVIAILLFAAFIPLAGYLADRFGRRRMLITTTVGIILFGLSFGWWLSPEAMGTGDGLDVTRMLVFLCVGMSLMGLTFGPMSAVLPELFPTNTRYTGSGVAYNISAILGAALTPFVAVWLVQHFSVAWVGYYLAALSVLTIISLILAPETSKKSLYTDEPAHT</sequence>
<name>A0ABV5JV71_9ACTN</name>
<evidence type="ECO:0000256" key="8">
    <source>
        <dbReference type="SAM" id="Phobius"/>
    </source>
</evidence>
<feature type="compositionally biased region" description="Low complexity" evidence="7">
    <location>
        <begin position="16"/>
        <end position="32"/>
    </location>
</feature>
<evidence type="ECO:0000256" key="3">
    <source>
        <dbReference type="ARBA" id="ARBA00022475"/>
    </source>
</evidence>
<dbReference type="PANTHER" id="PTHR43045">
    <property type="entry name" value="SHIKIMATE TRANSPORTER"/>
    <property type="match status" value="1"/>
</dbReference>
<protein>
    <submittedName>
        <fullName evidence="10">MFS transporter</fullName>
    </submittedName>
</protein>
<proteinExistence type="predicted"/>
<dbReference type="PROSITE" id="PS00217">
    <property type="entry name" value="SUGAR_TRANSPORT_2"/>
    <property type="match status" value="1"/>
</dbReference>
<feature type="transmembrane region" description="Helical" evidence="8">
    <location>
        <begin position="454"/>
        <end position="473"/>
    </location>
</feature>
<evidence type="ECO:0000256" key="1">
    <source>
        <dbReference type="ARBA" id="ARBA00004651"/>
    </source>
</evidence>
<evidence type="ECO:0000313" key="11">
    <source>
        <dbReference type="Proteomes" id="UP001589700"/>
    </source>
</evidence>
<keyword evidence="11" id="KW-1185">Reference proteome</keyword>
<evidence type="ECO:0000313" key="10">
    <source>
        <dbReference type="EMBL" id="MFB9260609.1"/>
    </source>
</evidence>
<feature type="transmembrane region" description="Helical" evidence="8">
    <location>
        <begin position="227"/>
        <end position="248"/>
    </location>
</feature>
<keyword evidence="6 8" id="KW-0472">Membrane</keyword>
<feature type="transmembrane region" description="Helical" evidence="8">
    <location>
        <begin position="426"/>
        <end position="448"/>
    </location>
</feature>
<comment type="caution">
    <text evidence="10">The sequence shown here is derived from an EMBL/GenBank/DDBJ whole genome shotgun (WGS) entry which is preliminary data.</text>
</comment>
<dbReference type="InterPro" id="IPR020846">
    <property type="entry name" value="MFS_dom"/>
</dbReference>
<dbReference type="RefSeq" id="WP_182631592.1">
    <property type="nucleotide sequence ID" value="NZ_JAALDM010000066.1"/>
</dbReference>
<dbReference type="PANTHER" id="PTHR43045:SF2">
    <property type="entry name" value="INNER MEMBRANE METABOLITE TRANSPORT PROTEIN YHJE"/>
    <property type="match status" value="1"/>
</dbReference>
<keyword evidence="3" id="KW-1003">Cell membrane</keyword>
<dbReference type="InterPro" id="IPR036259">
    <property type="entry name" value="MFS_trans_sf"/>
</dbReference>
<dbReference type="EMBL" id="JBHMDY010000006">
    <property type="protein sequence ID" value="MFB9260609.1"/>
    <property type="molecule type" value="Genomic_DNA"/>
</dbReference>
<feature type="transmembrane region" description="Helical" evidence="8">
    <location>
        <begin position="386"/>
        <end position="405"/>
    </location>
</feature>
<evidence type="ECO:0000256" key="5">
    <source>
        <dbReference type="ARBA" id="ARBA00022989"/>
    </source>
</evidence>
<evidence type="ECO:0000256" key="2">
    <source>
        <dbReference type="ARBA" id="ARBA00022448"/>
    </source>
</evidence>
<feature type="region of interest" description="Disordered" evidence="7">
    <location>
        <begin position="1"/>
        <end position="39"/>
    </location>
</feature>
<dbReference type="PROSITE" id="PS00216">
    <property type="entry name" value="SUGAR_TRANSPORT_1"/>
    <property type="match status" value="1"/>
</dbReference>
<gene>
    <name evidence="10" type="ORF">ACFFVD_12420</name>
</gene>
<evidence type="ECO:0000256" key="6">
    <source>
        <dbReference type="ARBA" id="ARBA00023136"/>
    </source>
</evidence>
<organism evidence="10 11">
    <name type="scientific">Dietzia aerolata</name>
    <dbReference type="NCBI Taxonomy" id="595984"/>
    <lineage>
        <taxon>Bacteria</taxon>
        <taxon>Bacillati</taxon>
        <taxon>Actinomycetota</taxon>
        <taxon>Actinomycetes</taxon>
        <taxon>Mycobacteriales</taxon>
        <taxon>Dietziaceae</taxon>
        <taxon>Dietzia</taxon>
    </lineage>
</organism>
<dbReference type="InterPro" id="IPR005829">
    <property type="entry name" value="Sugar_transporter_CS"/>
</dbReference>
<comment type="subcellular location">
    <subcellularLocation>
        <location evidence="1">Cell membrane</location>
        <topology evidence="1">Multi-pass membrane protein</topology>
    </subcellularLocation>
</comment>
<dbReference type="Proteomes" id="UP001589700">
    <property type="component" value="Unassembled WGS sequence"/>
</dbReference>
<accession>A0ABV5JV71</accession>
<dbReference type="CDD" id="cd17369">
    <property type="entry name" value="MFS_ShiA_like"/>
    <property type="match status" value="1"/>
</dbReference>
<feature type="compositionally biased region" description="Basic and acidic residues" evidence="7">
    <location>
        <begin position="1"/>
        <end position="13"/>
    </location>
</feature>
<evidence type="ECO:0000256" key="4">
    <source>
        <dbReference type="ARBA" id="ARBA00022692"/>
    </source>
</evidence>
<feature type="transmembrane region" description="Helical" evidence="8">
    <location>
        <begin position="321"/>
        <end position="342"/>
    </location>
</feature>
<reference evidence="10 11" key="1">
    <citation type="submission" date="2024-09" db="EMBL/GenBank/DDBJ databases">
        <authorList>
            <person name="Sun Q."/>
            <person name="Mori K."/>
        </authorList>
    </citation>
    <scope>NUCLEOTIDE SEQUENCE [LARGE SCALE GENOMIC DNA]</scope>
    <source>
        <strain evidence="10 11">CCM 7659</strain>
    </source>
</reference>
<keyword evidence="2" id="KW-0813">Transport</keyword>
<dbReference type="Gene3D" id="1.20.1250.20">
    <property type="entry name" value="MFS general substrate transporter like domains"/>
    <property type="match status" value="1"/>
</dbReference>
<dbReference type="InterPro" id="IPR011701">
    <property type="entry name" value="MFS"/>
</dbReference>
<evidence type="ECO:0000259" key="9">
    <source>
        <dbReference type="PROSITE" id="PS50850"/>
    </source>
</evidence>
<feature type="transmembrane region" description="Helical" evidence="8">
    <location>
        <begin position="120"/>
        <end position="139"/>
    </location>
</feature>
<feature type="transmembrane region" description="Helical" evidence="8">
    <location>
        <begin position="283"/>
        <end position="309"/>
    </location>
</feature>
<keyword evidence="5 8" id="KW-1133">Transmembrane helix</keyword>
<dbReference type="Pfam" id="PF07690">
    <property type="entry name" value="MFS_1"/>
    <property type="match status" value="1"/>
</dbReference>
<keyword evidence="4 8" id="KW-0812">Transmembrane</keyword>
<evidence type="ECO:0000256" key="7">
    <source>
        <dbReference type="SAM" id="MobiDB-lite"/>
    </source>
</evidence>
<dbReference type="PROSITE" id="PS50850">
    <property type="entry name" value="MFS"/>
    <property type="match status" value="1"/>
</dbReference>
<dbReference type="SUPFAM" id="SSF103473">
    <property type="entry name" value="MFS general substrate transporter"/>
    <property type="match status" value="1"/>
</dbReference>